<dbReference type="Proteomes" id="UP000499080">
    <property type="component" value="Unassembled WGS sequence"/>
</dbReference>
<protein>
    <submittedName>
        <fullName evidence="1">Uncharacterized protein</fullName>
    </submittedName>
</protein>
<dbReference type="EMBL" id="BGPR01004297">
    <property type="protein sequence ID" value="GBM98161.1"/>
    <property type="molecule type" value="Genomic_DNA"/>
</dbReference>
<gene>
    <name evidence="1" type="ORF">AVEN_59790_1</name>
</gene>
<dbReference type="AlphaFoldDB" id="A0A4Y2K770"/>
<organism evidence="1 2">
    <name type="scientific">Araneus ventricosus</name>
    <name type="common">Orbweaver spider</name>
    <name type="synonym">Epeira ventricosa</name>
    <dbReference type="NCBI Taxonomy" id="182803"/>
    <lineage>
        <taxon>Eukaryota</taxon>
        <taxon>Metazoa</taxon>
        <taxon>Ecdysozoa</taxon>
        <taxon>Arthropoda</taxon>
        <taxon>Chelicerata</taxon>
        <taxon>Arachnida</taxon>
        <taxon>Araneae</taxon>
        <taxon>Araneomorphae</taxon>
        <taxon>Entelegynae</taxon>
        <taxon>Araneoidea</taxon>
        <taxon>Araneidae</taxon>
        <taxon>Araneus</taxon>
    </lineage>
</organism>
<reference evidence="1 2" key="1">
    <citation type="journal article" date="2019" name="Sci. Rep.">
        <title>Orb-weaving spider Araneus ventricosus genome elucidates the spidroin gene catalogue.</title>
        <authorList>
            <person name="Kono N."/>
            <person name="Nakamura H."/>
            <person name="Ohtoshi R."/>
            <person name="Moran D.A.P."/>
            <person name="Shinohara A."/>
            <person name="Yoshida Y."/>
            <person name="Fujiwara M."/>
            <person name="Mori M."/>
            <person name="Tomita M."/>
            <person name="Arakawa K."/>
        </authorList>
    </citation>
    <scope>NUCLEOTIDE SEQUENCE [LARGE SCALE GENOMIC DNA]</scope>
</reference>
<proteinExistence type="predicted"/>
<evidence type="ECO:0000313" key="1">
    <source>
        <dbReference type="EMBL" id="GBM98161.1"/>
    </source>
</evidence>
<sequence>MYPMCMIVGCSGQGKVLTQEDRVSGGHVALRRGKTVCSAYGCGTSYCVYGRNSSCSWHHIDTTNCYKSVTSRTALIQTPTSVHSTESKPLPFAT</sequence>
<evidence type="ECO:0000313" key="2">
    <source>
        <dbReference type="Proteomes" id="UP000499080"/>
    </source>
</evidence>
<name>A0A4Y2K770_ARAVE</name>
<accession>A0A4Y2K770</accession>
<comment type="caution">
    <text evidence="1">The sequence shown here is derived from an EMBL/GenBank/DDBJ whole genome shotgun (WGS) entry which is preliminary data.</text>
</comment>
<keyword evidence="2" id="KW-1185">Reference proteome</keyword>